<gene>
    <name evidence="1" type="ORF">CL52_03115</name>
</gene>
<reference evidence="2" key="1">
    <citation type="submission" date="2014-03" db="EMBL/GenBank/DDBJ databases">
        <title>Complete genome of Pseudomonas balearica DSM 6083T, a sewage water isolate from an enrichment with 2-methylnaphthalene.</title>
        <authorList>
            <person name="Salva-Serra F."/>
            <person name="Jaen-Luchoro D."/>
            <person name="Busquets A."/>
            <person name="Pena A."/>
            <person name="Gomila M."/>
            <person name="Bosch R."/>
            <person name="Nogales B."/>
            <person name="Garcia-Valdes E."/>
            <person name="Lalucat J."/>
            <person name="Bennasar A."/>
        </authorList>
    </citation>
    <scope>NUCLEOTIDE SEQUENCE [LARGE SCALE GENOMIC DNA]</scope>
    <source>
        <strain evidence="2">DSM 6083</strain>
    </source>
</reference>
<accession>A0A8D4C3R7</accession>
<reference evidence="1 2" key="2">
    <citation type="journal article" name="Genome Announc.">
        <title>Complete Genome Sequence of Pseudomonas balearica DSM 6083T.</title>
        <authorList>
            <person name="Bennasar-Figueras A."/>
            <person name="Salva-Serra F."/>
            <person name="Jaen-Luchoro D."/>
            <person name="Segui C."/>
            <person name="Aliaga F."/>
            <person name="Busquets A."/>
            <person name="Gomila M."/>
            <person name="Moore E.R."/>
            <person name="Lalucat J."/>
        </authorList>
    </citation>
    <scope>NUCLEOTIDE SEQUENCE [LARGE SCALE GENOMIC DNA]</scope>
    <source>
        <strain evidence="2">DSM 6083</strain>
    </source>
</reference>
<protein>
    <submittedName>
        <fullName evidence="1">Uncharacterized protein</fullName>
    </submittedName>
</protein>
<organism evidence="1 2">
    <name type="scientific">Stutzerimonas balearica DSM 6083</name>
    <dbReference type="NCBI Taxonomy" id="1123016"/>
    <lineage>
        <taxon>Bacteria</taxon>
        <taxon>Pseudomonadati</taxon>
        <taxon>Pseudomonadota</taxon>
        <taxon>Gammaproteobacteria</taxon>
        <taxon>Pseudomonadales</taxon>
        <taxon>Pseudomonadaceae</taxon>
        <taxon>Stutzerimonas</taxon>
    </lineage>
</organism>
<name>A0A8D4C3R7_9GAMM</name>
<evidence type="ECO:0000313" key="2">
    <source>
        <dbReference type="Proteomes" id="UP000031271"/>
    </source>
</evidence>
<dbReference type="Proteomes" id="UP000031271">
    <property type="component" value="Chromosome"/>
</dbReference>
<dbReference type="EMBL" id="CP007511">
    <property type="protein sequence ID" value="AJE17362.1"/>
    <property type="molecule type" value="Genomic_DNA"/>
</dbReference>
<evidence type="ECO:0000313" key="1">
    <source>
        <dbReference type="EMBL" id="AJE17362.1"/>
    </source>
</evidence>
<dbReference type="AlphaFoldDB" id="A0A8D4C3R7"/>
<proteinExistence type="predicted"/>
<sequence length="98" mass="11376">MYCENYLCHGDEEDLHKILSLQYVVNAVRKSAPDAAHTEALFKELSIRIEFIVDALSERSSSVKQTVEKVKAKVFEYGELTKFWEVRLGRYEKMGIVF</sequence>
<dbReference type="KEGG" id="pbm:CL52_03115"/>